<dbReference type="Gene3D" id="1.10.1660.10">
    <property type="match status" value="1"/>
</dbReference>
<dbReference type="InterPro" id="IPR010093">
    <property type="entry name" value="SinI_DNA-bd"/>
</dbReference>
<dbReference type="NCBIfam" id="TIGR01764">
    <property type="entry name" value="excise"/>
    <property type="match status" value="1"/>
</dbReference>
<organism evidence="2 3">
    <name type="scientific">Hymenobacter nivis</name>
    <dbReference type="NCBI Taxonomy" id="1850093"/>
    <lineage>
        <taxon>Bacteria</taxon>
        <taxon>Pseudomonadati</taxon>
        <taxon>Bacteroidota</taxon>
        <taxon>Cytophagia</taxon>
        <taxon>Cytophagales</taxon>
        <taxon>Hymenobacteraceae</taxon>
        <taxon>Hymenobacter</taxon>
    </lineage>
</organism>
<dbReference type="RefSeq" id="WP_109657231.1">
    <property type="nucleotide sequence ID" value="NZ_CP029145.1"/>
</dbReference>
<dbReference type="AlphaFoldDB" id="A0A2Z3GSZ4"/>
<evidence type="ECO:0000259" key="1">
    <source>
        <dbReference type="PROSITE" id="PS50937"/>
    </source>
</evidence>
<protein>
    <recommendedName>
        <fullName evidence="1">HTH merR-type domain-containing protein</fullName>
    </recommendedName>
</protein>
<dbReference type="Pfam" id="PF12728">
    <property type="entry name" value="HTH_17"/>
    <property type="match status" value="1"/>
</dbReference>
<name>A0A2Z3GSZ4_9BACT</name>
<dbReference type="PROSITE" id="PS50937">
    <property type="entry name" value="HTH_MERR_2"/>
    <property type="match status" value="1"/>
</dbReference>
<evidence type="ECO:0000313" key="2">
    <source>
        <dbReference type="EMBL" id="AWM34185.1"/>
    </source>
</evidence>
<dbReference type="OrthoDB" id="1097811at2"/>
<dbReference type="GO" id="GO:0006355">
    <property type="term" value="P:regulation of DNA-templated transcription"/>
    <property type="evidence" value="ECO:0007669"/>
    <property type="project" value="InterPro"/>
</dbReference>
<dbReference type="Proteomes" id="UP000245999">
    <property type="component" value="Chromosome"/>
</dbReference>
<reference evidence="3" key="1">
    <citation type="submission" date="2018-04" db="EMBL/GenBank/DDBJ databases">
        <title>Complete genome of Antarctic heterotrophic bacterium Hymenobacter nivis.</title>
        <authorList>
            <person name="Terashima M."/>
        </authorList>
    </citation>
    <scope>NUCLEOTIDE SEQUENCE [LARGE SCALE GENOMIC DNA]</scope>
    <source>
        <strain evidence="3">NBRC 111535</strain>
    </source>
</reference>
<keyword evidence="3" id="KW-1185">Reference proteome</keyword>
<proteinExistence type="predicted"/>
<gene>
    <name evidence="2" type="ORF">DDQ68_16165</name>
</gene>
<dbReference type="KEGG" id="hnv:DDQ68_16165"/>
<dbReference type="InterPro" id="IPR041657">
    <property type="entry name" value="HTH_17"/>
</dbReference>
<sequence length="106" mass="11524">MQAVIPVGFTYDQMKEDIRAIVRYELTNAPAAPAGPPTAPADELLSIREAATLLGVTVQTVHEWKRRGLLKYHKLGSRSYLKRADVSAALQGHQRTVKTGKGGGRA</sequence>
<dbReference type="EMBL" id="CP029145">
    <property type="protein sequence ID" value="AWM34185.1"/>
    <property type="molecule type" value="Genomic_DNA"/>
</dbReference>
<feature type="domain" description="HTH merR-type" evidence="1">
    <location>
        <begin position="44"/>
        <end position="71"/>
    </location>
</feature>
<accession>A0A2Z3GSZ4</accession>
<dbReference type="GO" id="GO:0003677">
    <property type="term" value="F:DNA binding"/>
    <property type="evidence" value="ECO:0007669"/>
    <property type="project" value="InterPro"/>
</dbReference>
<dbReference type="InterPro" id="IPR009061">
    <property type="entry name" value="DNA-bd_dom_put_sf"/>
</dbReference>
<evidence type="ECO:0000313" key="3">
    <source>
        <dbReference type="Proteomes" id="UP000245999"/>
    </source>
</evidence>
<dbReference type="InterPro" id="IPR000551">
    <property type="entry name" value="MerR-type_HTH_dom"/>
</dbReference>
<dbReference type="SUPFAM" id="SSF46955">
    <property type="entry name" value="Putative DNA-binding domain"/>
    <property type="match status" value="1"/>
</dbReference>